<feature type="signal peptide" evidence="2">
    <location>
        <begin position="1"/>
        <end position="19"/>
    </location>
</feature>
<dbReference type="PANTHER" id="PTHR38118:SF3">
    <property type="entry name" value="ANCHORED CELL WALL PROTEIN 11"/>
    <property type="match status" value="1"/>
</dbReference>
<proteinExistence type="predicted"/>
<dbReference type="Pfam" id="PF24808">
    <property type="entry name" value="DUF7707"/>
    <property type="match status" value="1"/>
</dbReference>
<dbReference type="OrthoDB" id="2121879at2759"/>
<dbReference type="InterPro" id="IPR056124">
    <property type="entry name" value="DUF7707"/>
</dbReference>
<dbReference type="EMBL" id="KQ030510">
    <property type="protein sequence ID" value="KJZ76648.1"/>
    <property type="molecule type" value="Genomic_DNA"/>
</dbReference>
<protein>
    <recommendedName>
        <fullName evidence="3">DUF7707 domain-containing protein</fullName>
    </recommendedName>
</protein>
<evidence type="ECO:0000256" key="2">
    <source>
        <dbReference type="SAM" id="SignalP"/>
    </source>
</evidence>
<name>A0A0F7ZVI0_9HYPO</name>
<feature type="chain" id="PRO_5002526162" description="DUF7707 domain-containing protein" evidence="2">
    <location>
        <begin position="20"/>
        <end position="198"/>
    </location>
</feature>
<sequence length="198" mass="20263">MRASTVIALFSAAMASAQSSTGTKNYTSELDMTIDPNSVKPDQRAIWCQGQTNTCNLLCNNNVDKNSCTQSTLKYECTCASNKSAPGLQYYVQTLPTFICQELFAQCDKENTGNADGQKACKTNIQDLCGKTPPPKAAVSDSGDDSSSSPSASQPSATGSGSASSSSPTASNVAVPMAAAAGNGAAAAALVGFVAMLF</sequence>
<evidence type="ECO:0000313" key="4">
    <source>
        <dbReference type="EMBL" id="KJZ76648.1"/>
    </source>
</evidence>
<dbReference type="Proteomes" id="UP000054481">
    <property type="component" value="Unassembled WGS sequence"/>
</dbReference>
<accession>A0A0F7ZVI0</accession>
<evidence type="ECO:0000259" key="3">
    <source>
        <dbReference type="Pfam" id="PF24808"/>
    </source>
</evidence>
<keyword evidence="5" id="KW-1185">Reference proteome</keyword>
<dbReference type="AlphaFoldDB" id="A0A0F7ZVI0"/>
<dbReference type="PANTHER" id="PTHR38118">
    <property type="entry name" value="ANCHORED CELL WALL PROTEIN 11-RELATED"/>
    <property type="match status" value="1"/>
</dbReference>
<evidence type="ECO:0000256" key="1">
    <source>
        <dbReference type="SAM" id="MobiDB-lite"/>
    </source>
</evidence>
<evidence type="ECO:0000313" key="5">
    <source>
        <dbReference type="Proteomes" id="UP000054481"/>
    </source>
</evidence>
<reference evidence="4 5" key="1">
    <citation type="journal article" date="2014" name="Genome Biol. Evol.">
        <title>Comparative genomics and transcriptomics analyses reveal divergent lifestyle features of nematode endoparasitic fungus Hirsutella minnesotensis.</title>
        <authorList>
            <person name="Lai Y."/>
            <person name="Liu K."/>
            <person name="Zhang X."/>
            <person name="Zhang X."/>
            <person name="Li K."/>
            <person name="Wang N."/>
            <person name="Shu C."/>
            <person name="Wu Y."/>
            <person name="Wang C."/>
            <person name="Bushley K.E."/>
            <person name="Xiang M."/>
            <person name="Liu X."/>
        </authorList>
    </citation>
    <scope>NUCLEOTIDE SEQUENCE [LARGE SCALE GENOMIC DNA]</scope>
    <source>
        <strain evidence="4 5">3608</strain>
    </source>
</reference>
<feature type="domain" description="DUF7707" evidence="3">
    <location>
        <begin position="32"/>
        <end position="132"/>
    </location>
</feature>
<feature type="compositionally biased region" description="Low complexity" evidence="1">
    <location>
        <begin position="137"/>
        <end position="170"/>
    </location>
</feature>
<feature type="region of interest" description="Disordered" evidence="1">
    <location>
        <begin position="132"/>
        <end position="170"/>
    </location>
</feature>
<keyword evidence="2" id="KW-0732">Signal</keyword>
<gene>
    <name evidence="4" type="ORF">HIM_03984</name>
</gene>
<organism evidence="4 5">
    <name type="scientific">Hirsutella minnesotensis 3608</name>
    <dbReference type="NCBI Taxonomy" id="1043627"/>
    <lineage>
        <taxon>Eukaryota</taxon>
        <taxon>Fungi</taxon>
        <taxon>Dikarya</taxon>
        <taxon>Ascomycota</taxon>
        <taxon>Pezizomycotina</taxon>
        <taxon>Sordariomycetes</taxon>
        <taxon>Hypocreomycetidae</taxon>
        <taxon>Hypocreales</taxon>
        <taxon>Ophiocordycipitaceae</taxon>
        <taxon>Hirsutella</taxon>
    </lineage>
</organism>